<dbReference type="EMBL" id="LLXI01004086">
    <property type="protein sequence ID" value="PKY60241.1"/>
    <property type="molecule type" value="Genomic_DNA"/>
</dbReference>
<protein>
    <submittedName>
        <fullName evidence="1">Uncharacterized protein</fullName>
    </submittedName>
</protein>
<proteinExistence type="predicted"/>
<dbReference type="VEuPathDB" id="FungiDB:FUN_003861"/>
<dbReference type="VEuPathDB" id="FungiDB:RhiirA1_463389"/>
<name>A0A2I1HMZ5_9GLOM</name>
<dbReference type="Proteomes" id="UP000234323">
    <property type="component" value="Unassembled WGS sequence"/>
</dbReference>
<dbReference type="VEuPathDB" id="FungiDB:FUN_021967"/>
<reference evidence="1 2" key="1">
    <citation type="submission" date="2015-10" db="EMBL/GenBank/DDBJ databases">
        <title>Genome analyses suggest a sexual origin of heterokaryosis in a supposedly ancient asexual fungus.</title>
        <authorList>
            <person name="Ropars J."/>
            <person name="Sedzielewska K."/>
            <person name="Noel J."/>
            <person name="Charron P."/>
            <person name="Farinelli L."/>
            <person name="Marton T."/>
            <person name="Kruger M."/>
            <person name="Pelin A."/>
            <person name="Brachmann A."/>
            <person name="Corradi N."/>
        </authorList>
    </citation>
    <scope>NUCLEOTIDE SEQUENCE [LARGE SCALE GENOMIC DNA]</scope>
    <source>
        <strain evidence="1 2">A4</strain>
    </source>
</reference>
<evidence type="ECO:0000313" key="1">
    <source>
        <dbReference type="EMBL" id="PKY60241.1"/>
    </source>
</evidence>
<evidence type="ECO:0000313" key="2">
    <source>
        <dbReference type="Proteomes" id="UP000234323"/>
    </source>
</evidence>
<organism evidence="1 2">
    <name type="scientific">Rhizophagus irregularis</name>
    <dbReference type="NCBI Taxonomy" id="588596"/>
    <lineage>
        <taxon>Eukaryota</taxon>
        <taxon>Fungi</taxon>
        <taxon>Fungi incertae sedis</taxon>
        <taxon>Mucoromycota</taxon>
        <taxon>Glomeromycotina</taxon>
        <taxon>Glomeromycetes</taxon>
        <taxon>Glomerales</taxon>
        <taxon>Glomeraceae</taxon>
        <taxon>Rhizophagus</taxon>
    </lineage>
</organism>
<dbReference type="AlphaFoldDB" id="A0A2I1HMZ5"/>
<dbReference type="VEuPathDB" id="FungiDB:RhiirFUN_008352"/>
<comment type="caution">
    <text evidence="1">The sequence shown here is derived from an EMBL/GenBank/DDBJ whole genome shotgun (WGS) entry which is preliminary data.</text>
</comment>
<keyword evidence="2" id="KW-1185">Reference proteome</keyword>
<sequence length="939" mass="108819">MSINCCLNNKNFAITVLNDEETHKPSFRCLCDGRDSGNQQTASAAVNNTYKQIFDNKTEYSGMIFMGFNDEIITHELLSDVLFIPIFIRIDRILIVVSQIGVSSREEFYGAVEDKCILDIYDGNIIQYHNEGTTPNEIWQSIIRFIKKDNLITCTSNDWNNIDLLNLIFKKQIKSRKIASPSLDWSELFKKWYKQNNTIVQFPDILFQIYPDDYQFQEKELATDPSSDRDNLMELYKSEKLLLEKDSSSQPDSESKVFWKSLREALKANKRGIDGKTRILSIIAENFKYKKLKEELKVGNNAINAARKHARLYGPGALSLIKTKRTVKRMSEIKENQFLMFFQDRSNITQSSYQVDKNGLPILYMCDQKTKLWKKFEETFPNGMKKTSFMSRLANCSNIKYRDDMGGLCLICNDYGYTPFESLIAIARNTFLQKDQLNNVLQKIDALKRHLRRGYERELMVNADGTTNHDSCISHCLPYAFGDCYKIHNSRYSKCDQFFEFFEFMQSHVKEDQMITLEEVKEHLQYFLAHSTQKVYLNAQFKATLATLDDDGALLVADYKMRILPKSAQETKAEFFGKRGWTLHTILMFRKKENCEELEIRAYDHWSSDTKQDAWFTASAFEAVFEVIKHKPKWIRIISDNGSHYHSSELMAIVAHWNEWYQIEVRDWLFLEPGEAKTTIDSHHAAISHSIRRYIRIGYDIREGEDIVEAAKHLSGTSLANLEPDRESNTKLKIKTIKGISNLFYWKWPVSGEMIGYICARSLPHFGPWNNFSPITIAKLCNKPIIRPHPNISEQTEPESTWTIPIPTLPDTDTVDPIIPEFMDNNKNNELEDASSIDIEFQFPIGWALKSNQKLGGKGKGKRMKKQVKELLKSFFLNGNLNQKDKMLAKDMHNELLKFVESGELEAEDVPKITTIQNWISTYAQAFKEQATENIIKDL</sequence>
<gene>
    <name evidence="1" type="ORF">RhiirA4_483733</name>
</gene>
<accession>A0A2I1HMZ5</accession>
<dbReference type="VEuPathDB" id="FungiDB:RhiirA1_456276"/>